<dbReference type="AlphaFoldDB" id="A0A0P6Y4J1"/>
<evidence type="ECO:0000256" key="1">
    <source>
        <dbReference type="SAM" id="MobiDB-lite"/>
    </source>
</evidence>
<keyword evidence="3" id="KW-1185">Reference proteome</keyword>
<organism evidence="2 3">
    <name type="scientific">Herpetosiphon geysericola</name>
    <dbReference type="NCBI Taxonomy" id="70996"/>
    <lineage>
        <taxon>Bacteria</taxon>
        <taxon>Bacillati</taxon>
        <taxon>Chloroflexota</taxon>
        <taxon>Chloroflexia</taxon>
        <taxon>Herpetosiphonales</taxon>
        <taxon>Herpetosiphonaceae</taxon>
        <taxon>Herpetosiphon</taxon>
    </lineage>
</organism>
<gene>
    <name evidence="2" type="ORF">SE18_25695</name>
</gene>
<reference evidence="2 3" key="1">
    <citation type="submission" date="2015-07" db="EMBL/GenBank/DDBJ databases">
        <title>Whole genome sequence of Herpetosiphon geysericola DSM 7119.</title>
        <authorList>
            <person name="Hemp J."/>
            <person name="Ward L.M."/>
            <person name="Pace L.A."/>
            <person name="Fischer W.W."/>
        </authorList>
    </citation>
    <scope>NUCLEOTIDE SEQUENCE [LARGE SCALE GENOMIC DNA]</scope>
    <source>
        <strain evidence="2 3">DSM 7119</strain>
    </source>
</reference>
<proteinExistence type="predicted"/>
<accession>A0A0P6Y4J1</accession>
<evidence type="ECO:0000313" key="3">
    <source>
        <dbReference type="Proteomes" id="UP000050277"/>
    </source>
</evidence>
<evidence type="ECO:0000313" key="2">
    <source>
        <dbReference type="EMBL" id="KPL79983.1"/>
    </source>
</evidence>
<feature type="region of interest" description="Disordered" evidence="1">
    <location>
        <begin position="1"/>
        <end position="39"/>
    </location>
</feature>
<dbReference type="Proteomes" id="UP000050277">
    <property type="component" value="Unassembled WGS sequence"/>
</dbReference>
<comment type="caution">
    <text evidence="2">The sequence shown here is derived from an EMBL/GenBank/DDBJ whole genome shotgun (WGS) entry which is preliminary data.</text>
</comment>
<name>A0A0P6Y4J1_9CHLR</name>
<sequence>MTGAWQTHRSRTGGGSRRLDKPKHDSGIKPNDGAIDGAIGHADIPRRATVKMVRSIGNRLVLIKRTQERCMLGITEGRKEALDGTDTVIGFTGLRHGQPPNNRGTRDAVHARDQHVFERVMVGHLASWEGVFMFFLYRDTMDCNFWHIQPKTSARRECYSIVVTQQ</sequence>
<dbReference type="EMBL" id="LGKP01000042">
    <property type="protein sequence ID" value="KPL79983.1"/>
    <property type="molecule type" value="Genomic_DNA"/>
</dbReference>
<feature type="compositionally biased region" description="Basic and acidic residues" evidence="1">
    <location>
        <begin position="17"/>
        <end position="27"/>
    </location>
</feature>
<protein>
    <submittedName>
        <fullName evidence="2">Uncharacterized protein</fullName>
    </submittedName>
</protein>